<protein>
    <recommendedName>
        <fullName evidence="2">CRISPR type III-associated protein domain-containing protein</fullName>
    </recommendedName>
</protein>
<feature type="domain" description="CRISPR type III-associated protein" evidence="2">
    <location>
        <begin position="10"/>
        <end position="179"/>
    </location>
</feature>
<proteinExistence type="predicted"/>
<sequence>MTIKLTLQFDIQSHWHIGSGNEGGAYADALALKDEQGLPYIPGRSVKGLLREAMTLACENQWFEDDKLTHLFGEEGNNAFTQGKISVSNASFSAAEKVYFGQQKGAKKHLYQVVHSTAIEHTTGVAKNTSLRSLEVVIPLTLSAQVMVNGTKEDAQAIMEVLPLITHLGAKRHRGLGQVFVTASTEGAN</sequence>
<accession>A0ABN5PF49</accession>
<dbReference type="PANTHER" id="PTHR35579:SF3">
    <property type="entry name" value="CRISPR SYSTEM CMS ENDORIBONUCLEASE CSM3"/>
    <property type="match status" value="1"/>
</dbReference>
<evidence type="ECO:0000256" key="1">
    <source>
        <dbReference type="ARBA" id="ARBA00023118"/>
    </source>
</evidence>
<dbReference type="RefSeq" id="WP_128810756.1">
    <property type="nucleotide sequence ID" value="NZ_CP032093.1"/>
</dbReference>
<dbReference type="Proteomes" id="UP000262832">
    <property type="component" value="Chromosome I"/>
</dbReference>
<evidence type="ECO:0000313" key="3">
    <source>
        <dbReference type="EMBL" id="AXY00923.1"/>
    </source>
</evidence>
<keyword evidence="4" id="KW-1185">Reference proteome</keyword>
<dbReference type="InterPro" id="IPR005537">
    <property type="entry name" value="RAMP_III_fam"/>
</dbReference>
<keyword evidence="1" id="KW-0051">Antiviral defense</keyword>
<organism evidence="3 4">
    <name type="scientific">Vibrio alfacsensis</name>
    <dbReference type="NCBI Taxonomy" id="1074311"/>
    <lineage>
        <taxon>Bacteria</taxon>
        <taxon>Pseudomonadati</taxon>
        <taxon>Pseudomonadota</taxon>
        <taxon>Gammaproteobacteria</taxon>
        <taxon>Vibrionales</taxon>
        <taxon>Vibrionaceae</taxon>
        <taxon>Vibrio</taxon>
    </lineage>
</organism>
<evidence type="ECO:0000259" key="2">
    <source>
        <dbReference type="Pfam" id="PF03787"/>
    </source>
</evidence>
<reference evidence="3 4" key="1">
    <citation type="submission" date="2018-08" db="EMBL/GenBank/DDBJ databases">
        <title>Genomic taxonomy of the Vibrionaceae family.</title>
        <authorList>
            <person name="Gomez-Gil B."/>
            <person name="Tanaka M."/>
            <person name="Sawabe T."/>
            <person name="Enciso-Ibarra K."/>
        </authorList>
    </citation>
    <scope>NUCLEOTIDE SEQUENCE [LARGE SCALE GENOMIC DNA]</scope>
    <source>
        <strain evidence="3 4">CAIM 1831</strain>
    </source>
</reference>
<dbReference type="PANTHER" id="PTHR35579">
    <property type="entry name" value="CRISPR SYSTEM CMS ENDORIBONUCLEASE CSM3"/>
    <property type="match status" value="1"/>
</dbReference>
<name>A0ABN5PF49_9VIBR</name>
<gene>
    <name evidence="3" type="ORF">D1115_06470</name>
</gene>
<dbReference type="Pfam" id="PF03787">
    <property type="entry name" value="RAMPs"/>
    <property type="match status" value="1"/>
</dbReference>
<dbReference type="InterPro" id="IPR052216">
    <property type="entry name" value="CRISPR_Csm3_endoribonuclease"/>
</dbReference>
<dbReference type="CDD" id="cd09726">
    <property type="entry name" value="RAMP_I_III"/>
    <property type="match status" value="1"/>
</dbReference>
<evidence type="ECO:0000313" key="4">
    <source>
        <dbReference type="Proteomes" id="UP000262832"/>
    </source>
</evidence>
<dbReference type="EMBL" id="CP032093">
    <property type="protein sequence ID" value="AXY00923.1"/>
    <property type="molecule type" value="Genomic_DNA"/>
</dbReference>